<dbReference type="OrthoDB" id="10603118at2759"/>
<evidence type="ECO:0000256" key="1">
    <source>
        <dbReference type="SAM" id="MobiDB-lite"/>
    </source>
</evidence>
<organism evidence="2 3">
    <name type="scientific">Tritrichomonas foetus</name>
    <dbReference type="NCBI Taxonomy" id="1144522"/>
    <lineage>
        <taxon>Eukaryota</taxon>
        <taxon>Metamonada</taxon>
        <taxon>Parabasalia</taxon>
        <taxon>Tritrichomonadida</taxon>
        <taxon>Tritrichomonadidae</taxon>
        <taxon>Tritrichomonas</taxon>
    </lineage>
</organism>
<dbReference type="GeneID" id="94840513"/>
<sequence>METYSSPKAAPFNESFESVAPKDPSESTDSQPEQNKKNFLILTAFIEQLHKNPTALASFVAVMRQQINRSPSVQPQKPKEIPTKLPQKKTRKKSAPQSPESKISHSRSWETTPIRTKEPPPKSCYHKRQHIIINPAEIKRIQTPDWVDADVSPVIPEVKPILDYEMEKSHIRLEIYENRIIGGVEERFIHPASAINASDLDGELILTPQEELKTKNYKFIDVVQPTPLFWPKRCWDTPENMMTREQNDKVSNEVRIVTEISQSLEIGRGPHSRPPSTSPKIRRSSSSRANKTRANKRARDSILNISFVNYLTDDSDFTDNENF</sequence>
<dbReference type="RefSeq" id="XP_068357728.1">
    <property type="nucleotide sequence ID" value="XM_068505809.1"/>
</dbReference>
<dbReference type="EMBL" id="MLAK01000787">
    <property type="protein sequence ID" value="OHT04592.1"/>
    <property type="molecule type" value="Genomic_DNA"/>
</dbReference>
<protein>
    <submittedName>
        <fullName evidence="2">Uncharacterized protein</fullName>
    </submittedName>
</protein>
<feature type="region of interest" description="Disordered" evidence="1">
    <location>
        <begin position="1"/>
        <end position="35"/>
    </location>
</feature>
<accession>A0A1J4K1D0</accession>
<reference evidence="2" key="1">
    <citation type="submission" date="2016-10" db="EMBL/GenBank/DDBJ databases">
        <authorList>
            <person name="Benchimol M."/>
            <person name="Almeida L.G."/>
            <person name="Vasconcelos A.T."/>
            <person name="Perreira-Neves A."/>
            <person name="Rosa I.A."/>
            <person name="Tasca T."/>
            <person name="Bogo M.R."/>
            <person name="de Souza W."/>
        </authorList>
    </citation>
    <scope>NUCLEOTIDE SEQUENCE [LARGE SCALE GENOMIC DNA]</scope>
    <source>
        <strain evidence="2">K</strain>
    </source>
</reference>
<gene>
    <name evidence="2" type="ORF">TRFO_27855</name>
</gene>
<comment type="caution">
    <text evidence="2">The sequence shown here is derived from an EMBL/GenBank/DDBJ whole genome shotgun (WGS) entry which is preliminary data.</text>
</comment>
<feature type="compositionally biased region" description="Basic residues" evidence="1">
    <location>
        <begin position="280"/>
        <end position="296"/>
    </location>
</feature>
<evidence type="ECO:0000313" key="3">
    <source>
        <dbReference type="Proteomes" id="UP000179807"/>
    </source>
</evidence>
<keyword evidence="3" id="KW-1185">Reference proteome</keyword>
<proteinExistence type="predicted"/>
<feature type="region of interest" description="Disordered" evidence="1">
    <location>
        <begin position="69"/>
        <end position="125"/>
    </location>
</feature>
<feature type="region of interest" description="Disordered" evidence="1">
    <location>
        <begin position="264"/>
        <end position="297"/>
    </location>
</feature>
<evidence type="ECO:0000313" key="2">
    <source>
        <dbReference type="EMBL" id="OHT04592.1"/>
    </source>
</evidence>
<name>A0A1J4K1D0_9EUKA</name>
<dbReference type="AlphaFoldDB" id="A0A1J4K1D0"/>
<dbReference type="VEuPathDB" id="TrichDB:TRFO_27855"/>
<dbReference type="Proteomes" id="UP000179807">
    <property type="component" value="Unassembled WGS sequence"/>
</dbReference>